<feature type="signal peptide" evidence="1">
    <location>
        <begin position="1"/>
        <end position="17"/>
    </location>
</feature>
<reference evidence="2 3" key="1">
    <citation type="journal article" date="2013" name="PLoS Genet.">
        <title>The genome and development-dependent transcriptomes of Pyronema confluens: a window into fungal evolution.</title>
        <authorList>
            <person name="Traeger S."/>
            <person name="Altegoer F."/>
            <person name="Freitag M."/>
            <person name="Gabaldon T."/>
            <person name="Kempken F."/>
            <person name="Kumar A."/>
            <person name="Marcet-Houben M."/>
            <person name="Poggeler S."/>
            <person name="Stajich J.E."/>
            <person name="Nowrousian M."/>
        </authorList>
    </citation>
    <scope>NUCLEOTIDE SEQUENCE [LARGE SCALE GENOMIC DNA]</scope>
    <source>
        <strain evidence="3">CBS 100304</strain>
        <tissue evidence="2">Vegetative mycelium</tissue>
    </source>
</reference>
<sequence length="82" mass="8491">MRVSLAILSFLAAVASAYPADTKPSAAPANGRITMSPDGIPILSIPPEIKLKHAILSRSEVSALGLPPVPEMPGHLHDAIDS</sequence>
<evidence type="ECO:0000313" key="2">
    <source>
        <dbReference type="EMBL" id="CCX15938.1"/>
    </source>
</evidence>
<evidence type="ECO:0000313" key="3">
    <source>
        <dbReference type="Proteomes" id="UP000018144"/>
    </source>
</evidence>
<dbReference type="EMBL" id="HF936265">
    <property type="protein sequence ID" value="CCX15938.1"/>
    <property type="molecule type" value="Genomic_DNA"/>
</dbReference>
<keyword evidence="1" id="KW-0732">Signal</keyword>
<evidence type="ECO:0000256" key="1">
    <source>
        <dbReference type="SAM" id="SignalP"/>
    </source>
</evidence>
<dbReference type="AlphaFoldDB" id="U4L9T5"/>
<protein>
    <submittedName>
        <fullName evidence="2">Uncharacterized protein</fullName>
    </submittedName>
</protein>
<dbReference type="Proteomes" id="UP000018144">
    <property type="component" value="Unassembled WGS sequence"/>
</dbReference>
<name>U4L9T5_PYROM</name>
<proteinExistence type="predicted"/>
<accession>U4L9T5</accession>
<gene>
    <name evidence="2" type="ORF">PCON_02397</name>
</gene>
<organism evidence="2 3">
    <name type="scientific">Pyronema omphalodes (strain CBS 100304)</name>
    <name type="common">Pyronema confluens</name>
    <dbReference type="NCBI Taxonomy" id="1076935"/>
    <lineage>
        <taxon>Eukaryota</taxon>
        <taxon>Fungi</taxon>
        <taxon>Dikarya</taxon>
        <taxon>Ascomycota</taxon>
        <taxon>Pezizomycotina</taxon>
        <taxon>Pezizomycetes</taxon>
        <taxon>Pezizales</taxon>
        <taxon>Pyronemataceae</taxon>
        <taxon>Pyronema</taxon>
    </lineage>
</organism>
<keyword evidence="3" id="KW-1185">Reference proteome</keyword>
<feature type="chain" id="PRO_5004651252" evidence="1">
    <location>
        <begin position="18"/>
        <end position="82"/>
    </location>
</feature>